<evidence type="ECO:0000256" key="5">
    <source>
        <dbReference type="ARBA" id="ARBA00023239"/>
    </source>
</evidence>
<keyword evidence="9" id="KW-1185">Reference proteome</keyword>
<dbReference type="Proteomes" id="UP000749559">
    <property type="component" value="Unassembled WGS sequence"/>
</dbReference>
<dbReference type="InterPro" id="IPR014710">
    <property type="entry name" value="RmlC-like_jellyroll"/>
</dbReference>
<accession>A0A8J1TBB8</accession>
<evidence type="ECO:0000256" key="4">
    <source>
        <dbReference type="ARBA" id="ARBA00019707"/>
    </source>
</evidence>
<dbReference type="OrthoDB" id="9981529at2759"/>
<comment type="similarity">
    <text evidence="2">Belongs to the ectoine synthase family.</text>
</comment>
<comment type="caution">
    <text evidence="8">The sequence shown here is derived from an EMBL/GenBank/DDBJ whole genome shotgun (WGS) entry which is preliminary data.</text>
</comment>
<dbReference type="InterPro" id="IPR010462">
    <property type="entry name" value="Ectoine_synth"/>
</dbReference>
<dbReference type="SUPFAM" id="SSF51182">
    <property type="entry name" value="RmlC-like cupins"/>
    <property type="match status" value="1"/>
</dbReference>
<evidence type="ECO:0000256" key="7">
    <source>
        <dbReference type="ARBA" id="ARBA00048714"/>
    </source>
</evidence>
<comment type="pathway">
    <text evidence="1">Amine and polyamine biosynthesis; ectoine biosynthesis; L-ectoine from L-aspartate 4-semialdehyde: step 3/3.</text>
</comment>
<dbReference type="Pfam" id="PF06339">
    <property type="entry name" value="Ectoine_synth"/>
    <property type="match status" value="1"/>
</dbReference>
<dbReference type="Gene3D" id="2.60.120.10">
    <property type="entry name" value="Jelly Rolls"/>
    <property type="match status" value="2"/>
</dbReference>
<reference evidence="8" key="1">
    <citation type="submission" date="2022-03" db="EMBL/GenBank/DDBJ databases">
        <authorList>
            <person name="Martin C."/>
        </authorList>
    </citation>
    <scope>NUCLEOTIDE SEQUENCE</scope>
</reference>
<dbReference type="GO" id="GO:0033990">
    <property type="term" value="F:ectoine synthase activity"/>
    <property type="evidence" value="ECO:0007669"/>
    <property type="project" value="UniProtKB-EC"/>
</dbReference>
<dbReference type="AlphaFoldDB" id="A0A8J1TBB8"/>
<evidence type="ECO:0000256" key="3">
    <source>
        <dbReference type="ARBA" id="ARBA00013192"/>
    </source>
</evidence>
<comment type="catalytic activity">
    <reaction evidence="7">
        <text>(2S)-4-acetamido-2-aminobutanoate = L-ectoine + H2O</text>
        <dbReference type="Rhea" id="RHEA:17281"/>
        <dbReference type="ChEBI" id="CHEBI:15377"/>
        <dbReference type="ChEBI" id="CHEBI:58515"/>
        <dbReference type="ChEBI" id="CHEBI:58929"/>
        <dbReference type="EC" id="4.2.1.108"/>
    </reaction>
</comment>
<dbReference type="EMBL" id="CAIIXF020000011">
    <property type="protein sequence ID" value="CAH1799958.1"/>
    <property type="molecule type" value="Genomic_DNA"/>
</dbReference>
<organism evidence="8 9">
    <name type="scientific">Owenia fusiformis</name>
    <name type="common">Polychaete worm</name>
    <dbReference type="NCBI Taxonomy" id="6347"/>
    <lineage>
        <taxon>Eukaryota</taxon>
        <taxon>Metazoa</taxon>
        <taxon>Spiralia</taxon>
        <taxon>Lophotrochozoa</taxon>
        <taxon>Annelida</taxon>
        <taxon>Polychaeta</taxon>
        <taxon>Sedentaria</taxon>
        <taxon>Canalipalpata</taxon>
        <taxon>Sabellida</taxon>
        <taxon>Oweniida</taxon>
        <taxon>Oweniidae</taxon>
        <taxon>Owenia</taxon>
    </lineage>
</organism>
<sequence>MKCIITNQQTVSDVGETGLKGKVLVSEQDDVGFVVYDVHLVKDQVIELKPYKIGYNHTYYVMRGVAVAASPYGEEVQLGADDVLALNAETITTIKVKEDIRLSIGYVPCAPDQTPGRFIVRRLDDIVGTPKNVFWQRGYSRRLFVKADGFNIGITNTTLFPNFRSPLYYPNHVEAVLMFKGSGKYIWNGGEESQEFDEEKHDGTMILIDRHEQHDVELYDKGAEAICYFFPALLGHETHDFTKGDDNKYSAYGN</sequence>
<dbReference type="EC" id="4.2.1.108" evidence="3"/>
<dbReference type="InterPro" id="IPR011051">
    <property type="entry name" value="RmlC_Cupin_sf"/>
</dbReference>
<dbReference type="PANTHER" id="PTHR39289">
    <property type="match status" value="1"/>
</dbReference>
<proteinExistence type="inferred from homology"/>
<dbReference type="GO" id="GO:0019491">
    <property type="term" value="P:ectoine biosynthetic process"/>
    <property type="evidence" value="ECO:0007669"/>
    <property type="project" value="UniProtKB-UniPathway"/>
</dbReference>
<dbReference type="UniPathway" id="UPA00067">
    <property type="reaction ID" value="UER00123"/>
</dbReference>
<name>A0A8J1TBB8_OWEFU</name>
<gene>
    <name evidence="8" type="ORF">OFUS_LOCUS23911</name>
</gene>
<protein>
    <recommendedName>
        <fullName evidence="4">L-ectoine synthase</fullName>
        <ecNumber evidence="3">4.2.1.108</ecNumber>
    </recommendedName>
    <alternativeName>
        <fullName evidence="6">N-acetyldiaminobutyrate dehydratase</fullName>
    </alternativeName>
</protein>
<evidence type="ECO:0000256" key="1">
    <source>
        <dbReference type="ARBA" id="ARBA00005181"/>
    </source>
</evidence>
<keyword evidence="5" id="KW-0456">Lyase</keyword>
<dbReference type="PANTHER" id="PTHR39289:SF1">
    <property type="entry name" value="L-ECTOINE SYNTHASE"/>
    <property type="match status" value="1"/>
</dbReference>
<evidence type="ECO:0000313" key="9">
    <source>
        <dbReference type="Proteomes" id="UP000749559"/>
    </source>
</evidence>
<evidence type="ECO:0000256" key="2">
    <source>
        <dbReference type="ARBA" id="ARBA00009637"/>
    </source>
</evidence>
<evidence type="ECO:0000256" key="6">
    <source>
        <dbReference type="ARBA" id="ARBA00033271"/>
    </source>
</evidence>
<evidence type="ECO:0000313" key="8">
    <source>
        <dbReference type="EMBL" id="CAH1799958.1"/>
    </source>
</evidence>